<comment type="caution">
    <text evidence="2">The sequence shown here is derived from an EMBL/GenBank/DDBJ whole genome shotgun (WGS) entry which is preliminary data.</text>
</comment>
<proteinExistence type="predicted"/>
<name>A0ABD1DF75_CULPP</name>
<organism evidence="2 3">
    <name type="scientific">Culex pipiens pipiens</name>
    <name type="common">Northern house mosquito</name>
    <dbReference type="NCBI Taxonomy" id="38569"/>
    <lineage>
        <taxon>Eukaryota</taxon>
        <taxon>Metazoa</taxon>
        <taxon>Ecdysozoa</taxon>
        <taxon>Arthropoda</taxon>
        <taxon>Hexapoda</taxon>
        <taxon>Insecta</taxon>
        <taxon>Pterygota</taxon>
        <taxon>Neoptera</taxon>
        <taxon>Endopterygota</taxon>
        <taxon>Diptera</taxon>
        <taxon>Nematocera</taxon>
        <taxon>Culicoidea</taxon>
        <taxon>Culicidae</taxon>
        <taxon>Culicinae</taxon>
        <taxon>Culicini</taxon>
        <taxon>Culex</taxon>
        <taxon>Culex</taxon>
    </lineage>
</organism>
<protein>
    <submittedName>
        <fullName evidence="2">Uncharacterized protein</fullName>
    </submittedName>
</protein>
<evidence type="ECO:0000313" key="2">
    <source>
        <dbReference type="EMBL" id="KAL1398320.1"/>
    </source>
</evidence>
<reference evidence="2 3" key="1">
    <citation type="submission" date="2024-05" db="EMBL/GenBank/DDBJ databases">
        <title>Culex pipiens pipiens assembly and annotation.</title>
        <authorList>
            <person name="Alout H."/>
            <person name="Durand T."/>
        </authorList>
    </citation>
    <scope>NUCLEOTIDE SEQUENCE [LARGE SCALE GENOMIC DNA]</scope>
    <source>
        <strain evidence="2">HA-2024</strain>
        <tissue evidence="2">Whole body</tissue>
    </source>
</reference>
<dbReference type="EMBL" id="JBEHCU010005936">
    <property type="protein sequence ID" value="KAL1398320.1"/>
    <property type="molecule type" value="Genomic_DNA"/>
</dbReference>
<evidence type="ECO:0000313" key="3">
    <source>
        <dbReference type="Proteomes" id="UP001562425"/>
    </source>
</evidence>
<feature type="region of interest" description="Disordered" evidence="1">
    <location>
        <begin position="1"/>
        <end position="40"/>
    </location>
</feature>
<dbReference type="Proteomes" id="UP001562425">
    <property type="component" value="Unassembled WGS sequence"/>
</dbReference>
<evidence type="ECO:0000256" key="1">
    <source>
        <dbReference type="SAM" id="MobiDB-lite"/>
    </source>
</evidence>
<sequence>MDLEINQDAKADVEPKPVDQKPKPKSKKKPRKVPSDPTKRRTFLYDSRHDNLGLYGVIIEWDEKNLTHHQIHSKFEQVLSTLRTPPDTTKEVVKRAKQSIKRKSMPYFRRTGRTKGIVTFNSGPDANAFSAETHPDFRTFIPMSFVVTIGVVHFNAPKINIKEAFASCADNNHEIMQWRIKRLESNKLRVTFAVCGTELPGSLLFHDKSHPVERYARQPVRCNRCQRYGHRTGSCFRRARCGTCAQERPAVSSAWHTEKACRIVRADRGKVRCTHCNEQHAAGSADCGEENYQRTYKGQLAKHNMDFVKTLEREIIPMVRSTSINSNRIWCD</sequence>
<feature type="compositionally biased region" description="Basic residues" evidence="1">
    <location>
        <begin position="23"/>
        <end position="32"/>
    </location>
</feature>
<dbReference type="AlphaFoldDB" id="A0ABD1DF75"/>
<feature type="compositionally biased region" description="Basic and acidic residues" evidence="1">
    <location>
        <begin position="7"/>
        <end position="22"/>
    </location>
</feature>
<keyword evidence="3" id="KW-1185">Reference proteome</keyword>
<gene>
    <name evidence="2" type="ORF">pipiens_009071</name>
</gene>
<accession>A0ABD1DF75</accession>